<keyword evidence="2" id="KW-1185">Reference proteome</keyword>
<proteinExistence type="predicted"/>
<sequence length="73" mass="8136">MAHTRPLTPLHRLGHPNLIVPSVFGARVVPPMAGGKRFVYTNRLACCHSCITFLIVLHGLRGILVNHRDDNQE</sequence>
<accession>A0A086BNP9</accession>
<dbReference type="AlphaFoldDB" id="A0A086BNP9"/>
<organism evidence="1 2">
    <name type="scientific">Bifidobacterium bombi DSM 19703</name>
    <dbReference type="NCBI Taxonomy" id="1341695"/>
    <lineage>
        <taxon>Bacteria</taxon>
        <taxon>Bacillati</taxon>
        <taxon>Actinomycetota</taxon>
        <taxon>Actinomycetes</taxon>
        <taxon>Bifidobacteriales</taxon>
        <taxon>Bifidobacteriaceae</taxon>
        <taxon>Bifidobacterium</taxon>
    </lineage>
</organism>
<comment type="caution">
    <text evidence="1">The sequence shown here is derived from an EMBL/GenBank/DDBJ whole genome shotgun (WGS) entry which is preliminary data.</text>
</comment>
<name>A0A086BNP9_9BIFI</name>
<dbReference type="Proteomes" id="UP000028730">
    <property type="component" value="Unassembled WGS sequence"/>
</dbReference>
<reference evidence="1 2" key="1">
    <citation type="journal article" date="2014" name="Appl. Environ. Microbiol.">
        <title>Genomic encyclopedia of type strains of the genus Bifidobacterium.</title>
        <authorList>
            <person name="Milani C."/>
            <person name="Lugli G.A."/>
            <person name="Duranti S."/>
            <person name="Turroni F."/>
            <person name="Bottacini F."/>
            <person name="Mangifesta M."/>
            <person name="Sanchez B."/>
            <person name="Viappiani A."/>
            <person name="Mancabelli L."/>
            <person name="Taminiau B."/>
            <person name="Delcenserie V."/>
            <person name="Barrangou R."/>
            <person name="Margolles A."/>
            <person name="van Sinderen D."/>
            <person name="Ventura M."/>
        </authorList>
    </citation>
    <scope>NUCLEOTIDE SEQUENCE [LARGE SCALE GENOMIC DNA]</scope>
    <source>
        <strain evidence="1 2">DSM 19703</strain>
    </source>
</reference>
<dbReference type="EMBL" id="ATLK01000002">
    <property type="protein sequence ID" value="KFF30563.1"/>
    <property type="molecule type" value="Genomic_DNA"/>
</dbReference>
<gene>
    <name evidence="1" type="ORF">BBOMB_1423</name>
</gene>
<dbReference type="STRING" id="1341695.BBOMB_1423"/>
<evidence type="ECO:0000313" key="2">
    <source>
        <dbReference type="Proteomes" id="UP000028730"/>
    </source>
</evidence>
<evidence type="ECO:0000313" key="1">
    <source>
        <dbReference type="EMBL" id="KFF30563.1"/>
    </source>
</evidence>
<protein>
    <submittedName>
        <fullName evidence="1">Uncharacterized protein</fullName>
    </submittedName>
</protein>